<dbReference type="PROSITE" id="PS50012">
    <property type="entry name" value="RCC1_3"/>
    <property type="match status" value="1"/>
</dbReference>
<feature type="compositionally biased region" description="Low complexity" evidence="3">
    <location>
        <begin position="1979"/>
        <end position="1992"/>
    </location>
</feature>
<feature type="repeat" description="RCC1" evidence="1">
    <location>
        <begin position="304"/>
        <end position="353"/>
    </location>
</feature>
<reference evidence="4 5" key="1">
    <citation type="submission" date="2014-03" db="EMBL/GenBank/DDBJ databases">
        <title>The Genome Sequence of Plasmodium fragile nilgiri.</title>
        <authorList>
            <consortium name="The Broad Institute Genomics Platform"/>
            <consortium name="The Broad Institute Genome Sequencing Center for Infectious Disease"/>
            <person name="Neafsey D."/>
            <person name="Duraisingh M."/>
            <person name="Young S.K."/>
            <person name="Zeng Q."/>
            <person name="Gargeya S."/>
            <person name="Abouelleil A."/>
            <person name="Alvarado L."/>
            <person name="Chapman S.B."/>
            <person name="Gainer-Dewar J."/>
            <person name="Goldberg J."/>
            <person name="Griggs A."/>
            <person name="Gujja S."/>
            <person name="Hansen M."/>
            <person name="Howarth C."/>
            <person name="Imamovic A."/>
            <person name="Larimer J."/>
            <person name="Pearson M."/>
            <person name="Poon T.W."/>
            <person name="Priest M."/>
            <person name="Roberts A."/>
            <person name="Saif S."/>
            <person name="Shea T."/>
            <person name="Sykes S."/>
            <person name="Wortman J."/>
            <person name="Nusbaum C."/>
            <person name="Birren B."/>
        </authorList>
    </citation>
    <scope>NUCLEOTIDE SEQUENCE [LARGE SCALE GENOMIC DNA]</scope>
    <source>
        <strain evidence="5">nilgiri</strain>
    </source>
</reference>
<dbReference type="PRINTS" id="PR00633">
    <property type="entry name" value="RCCNDNSATION"/>
</dbReference>
<feature type="region of interest" description="Disordered" evidence="3">
    <location>
        <begin position="193"/>
        <end position="214"/>
    </location>
</feature>
<feature type="region of interest" description="Disordered" evidence="3">
    <location>
        <begin position="1977"/>
        <end position="2002"/>
    </location>
</feature>
<keyword evidence="2" id="KW-0175">Coiled coil</keyword>
<dbReference type="InterPro" id="IPR009091">
    <property type="entry name" value="RCC1/BLIP-II"/>
</dbReference>
<evidence type="ECO:0008006" key="6">
    <source>
        <dbReference type="Google" id="ProtNLM"/>
    </source>
</evidence>
<organism evidence="4 5">
    <name type="scientific">Plasmodium fragile</name>
    <dbReference type="NCBI Taxonomy" id="5857"/>
    <lineage>
        <taxon>Eukaryota</taxon>
        <taxon>Sar</taxon>
        <taxon>Alveolata</taxon>
        <taxon>Apicomplexa</taxon>
        <taxon>Aconoidasida</taxon>
        <taxon>Haemosporida</taxon>
        <taxon>Plasmodiidae</taxon>
        <taxon>Plasmodium</taxon>
        <taxon>Plasmodium (Plasmodium)</taxon>
    </lineage>
</organism>
<feature type="compositionally biased region" description="Acidic residues" evidence="3">
    <location>
        <begin position="24"/>
        <end position="37"/>
    </location>
</feature>
<name>A0A0D9QNJ4_PLAFR</name>
<dbReference type="EMBL" id="KQ001659">
    <property type="protein sequence ID" value="KJP88604.1"/>
    <property type="molecule type" value="Genomic_DNA"/>
</dbReference>
<dbReference type="GeneID" id="24266998"/>
<dbReference type="Pfam" id="PF13540">
    <property type="entry name" value="RCC1_2"/>
    <property type="match status" value="1"/>
</dbReference>
<feature type="compositionally biased region" description="Polar residues" evidence="3">
    <location>
        <begin position="1095"/>
        <end position="1105"/>
    </location>
</feature>
<feature type="region of interest" description="Disordered" evidence="3">
    <location>
        <begin position="1095"/>
        <end position="1136"/>
    </location>
</feature>
<feature type="region of interest" description="Disordered" evidence="3">
    <location>
        <begin position="1385"/>
        <end position="1460"/>
    </location>
</feature>
<evidence type="ECO:0000256" key="1">
    <source>
        <dbReference type="PROSITE-ProRule" id="PRU00235"/>
    </source>
</evidence>
<feature type="compositionally biased region" description="Polar residues" evidence="3">
    <location>
        <begin position="2035"/>
        <end position="2063"/>
    </location>
</feature>
<dbReference type="PROSITE" id="PS00626">
    <property type="entry name" value="RCC1_2"/>
    <property type="match status" value="1"/>
</dbReference>
<feature type="compositionally biased region" description="Polar residues" evidence="3">
    <location>
        <begin position="859"/>
        <end position="868"/>
    </location>
</feature>
<feature type="region of interest" description="Disordered" evidence="3">
    <location>
        <begin position="848"/>
        <end position="879"/>
    </location>
</feature>
<dbReference type="Gene3D" id="2.130.10.30">
    <property type="entry name" value="Regulator of chromosome condensation 1/beta-lactamase-inhibitor protein II"/>
    <property type="match status" value="1"/>
</dbReference>
<feature type="compositionally biased region" description="Polar residues" evidence="3">
    <location>
        <begin position="193"/>
        <end position="204"/>
    </location>
</feature>
<feature type="compositionally biased region" description="Polar residues" evidence="3">
    <location>
        <begin position="1393"/>
        <end position="1412"/>
    </location>
</feature>
<dbReference type="Proteomes" id="UP000054561">
    <property type="component" value="Unassembled WGS sequence"/>
</dbReference>
<feature type="compositionally biased region" description="Basic and acidic residues" evidence="3">
    <location>
        <begin position="522"/>
        <end position="532"/>
    </location>
</feature>
<evidence type="ECO:0000256" key="3">
    <source>
        <dbReference type="SAM" id="MobiDB-lite"/>
    </source>
</evidence>
<dbReference type="Pfam" id="PF00415">
    <property type="entry name" value="RCC1"/>
    <property type="match status" value="1"/>
</dbReference>
<dbReference type="VEuPathDB" id="PlasmoDB:AK88_01684"/>
<dbReference type="PANTHER" id="PTHR46207">
    <property type="entry name" value="PROTEIN RCC2"/>
    <property type="match status" value="1"/>
</dbReference>
<dbReference type="OMA" id="PVHADAK"/>
<evidence type="ECO:0000313" key="5">
    <source>
        <dbReference type="Proteomes" id="UP000054561"/>
    </source>
</evidence>
<sequence>MSSEKKGSKIHVFVINDVKNEEWEKEELDDTYNADGDDTPKGGSPNDEDGVGGDKQKVINSKKNKKKEIIRHKMYHPQVKIVKVSCGKSIIGFLSVVGKIYCWQLNGFEDFDKNVPYLLVDPVLKNKIIYDVSSGDSHIAFISKEGDLFTYGDNTYGQLGKGDDTAFDCEDGLGSTRDCTPDSTSETVHSFSTLQKDVGESSNPEEVGTRTKKKKHEVNRVHKVDVENNIVKYVYSRDRYTLYLTIDGLLYGFGLINENFIQGEKNKDMRKKILTKPCLIDTNNIAFKKIAIGNDFILGISFNNLLYSWGDNTNGVLGFDDCAESHEPKLVDSLKNVTYVSAGKVSLCKTMEDDLYIWGGTYGCKPSMVKNKFSQMIINKNFIIGLCAKKNIWVKKIDTLSHGYYINNLKIDLLCSYDNLIIGVENHAEGEVEPVHADAKLAIESGSIGKGKGEGDELNYAADNDEACNGVDVADDAHGREAHLTGGNVPPQQGKGADQAGSPNDIPVSTVPTEGKVPPSDVKQDVAEKCDAQGDNEDSCPNEHLTGEEAKSNGIPQVGSKSGSANTNQFECDGMTNSDAPKVDSTNGSYYTETKSHSWNSKENTTHETDPEGNTYHKLIDAEREEEDYSYGDYDDDEGHFLATNFYGKPEIANQSDVGAGITTNTTAKGKEKVNLKSALKKFPSSERLKKSVSFSNYVYDFAKSNYELMSGVSSGEETEATDAMNPSSIFQYDAPRGREAIGSECVNAHVGANNAATTTHPPDEDIFVHCLEKIPNMNPSEDKLNSQFIWDDPPQECTPQETSLNEEWDKGIAGQTIGGEVKMYVGSLHKEEELTGDKKYVSPLINDSNKIGPMENFPSDSDQTGSTKRGGAIDEEHSYNVGGHKGGFTFDGSKWGSGFDWNGSGKNADNFGAKLFLRSGDKNGKTDAGSLTSTVNISLRKKNHVCAKWKALQKRKQLKIKYHIYKKVKCGLKKKMLKVENDIHPIGTKLTLLHPSQVKRKKMTKLKRTPAQFKEEQKDHDNVDSPFVESNHVNGTNAILPSDICQCCGGRSTHSVNLQVVMKKDSTYKKGDAGGIPLEDSCTKKKTTSMSVNKKASICENNPSVKDKNKKKSLNSENGTKMKTSKTGKKQVLSRSKDKSVCSNKSCASKGGPFCITCTDQHDERGTNAKVNVECMKQPGEGAKNTQDASIPLGFSHPIMNVQNCSVSRCRMDSCDKNTSCGQHFPPKRSISAGGANPRGGEGCESCEGNVDMKLCRKTQGVKKDTSRCHSEGEMVTRSCSEVVKKRSDKQKGGKLPGEKKTHPLGGSHVARIEYTSDQDLCNYHGGDNALEANSQMVLHDNTAHTHVEAGGNVRTSPKKKLKRRTSEGALCLYNRCGSNDTKVAVPKKGKQNGSGETLTTSSNDPVSNCNRKIGTRSGSKGRAKGGKMTQAEEEQDIACDDEEEGKKKQKRSTTTKKLISVDSNESNGRDVLKKLGRQIRRMKNDIAVDKGSGKGERGGKGRVLKGEGGYTGEIELIDEDYSRNANKECDVLFHKLRGKLRGDHADAETTLLGKEKKRMKKLLKDVQYIYEEYKYIKKEKEENEKKKNYLKKVLENTVMKTNQVIRLNKNSFQVYIDKMRKENLFLKNELDEESHQHHYDLQQLANKITHLEKVKDIISKQNEEFTKRNMTLTIECEKYKREEVEMRNAVDNYKQNLENEKKKKKYILRKIEHSLKSWETEYNELKDKYNSMKAQNEELLKRSDELAKRNDDLVQRNDDLADRNDDLAERNEQLREEARALRRELNAMKELFSGNSAQVDALSAKGSLLKRDTTSALATATNATNATTATTATTNNSALEDLSIYSSSGGNAKRTHGTHPLSHKPREQNKSRHTEEKQVLHLEQGSTPKRETLSTHFAILKDKLKQRWKTSKQDDFLADPILEGIVQMALKHLEGQNEARGSEELTPSNLHLSTLHANGEDTNASANMVNTTRADEAANSENSANRESSATPRGGEDHQNENLEKAVMEEMEETMTSLKAIKGNYTHDNEGEATTQQVQGNHFPSNETTESKTGTYDTLSSEMHVDSDDSVASQTSMREGELDTEKKNSTKAEAQKWVTHKMNYTSADLTELTHTTHNVAHSDLANGTNGANGGNAPSGVVEWGDDDGEASQTDERHMVHQPLERKKKKKKKKKLHSATDSYNDGETDETNEHPFDERLLKTKIRGLNEKSAAKGEGVTASTSPSNEVTTKALAKKNTQLKEIQKNDFLLLHDANSINKNNTFDPVATANDAATERKKVVHGGDGKIVKRAITDAVHKQSGPADNSKEKKKELNAMLDSIFDTSSDHSSINANMVSIQSLIESNLKNIFSAQD</sequence>
<dbReference type="SUPFAM" id="SSF50985">
    <property type="entry name" value="RCC1/BLIP-II"/>
    <property type="match status" value="1"/>
</dbReference>
<keyword evidence="5" id="KW-1185">Reference proteome</keyword>
<gene>
    <name evidence="4" type="ORF">AK88_01684</name>
</gene>
<protein>
    <recommendedName>
        <fullName evidence="6">Regulator of chromosome condensation</fullName>
    </recommendedName>
</protein>
<dbReference type="GO" id="GO:0031267">
    <property type="term" value="F:small GTPase binding"/>
    <property type="evidence" value="ECO:0007669"/>
    <property type="project" value="TreeGrafter"/>
</dbReference>
<feature type="compositionally biased region" description="Basic residues" evidence="3">
    <location>
        <begin position="1855"/>
        <end position="1865"/>
    </location>
</feature>
<feature type="compositionally biased region" description="Basic and acidic residues" evidence="3">
    <location>
        <begin position="1285"/>
        <end position="1303"/>
    </location>
</feature>
<feature type="region of interest" description="Disordered" evidence="3">
    <location>
        <begin position="1846"/>
        <end position="1883"/>
    </location>
</feature>
<dbReference type="PANTHER" id="PTHR46207:SF1">
    <property type="entry name" value="PROTEIN RCC2"/>
    <property type="match status" value="1"/>
</dbReference>
<feature type="compositionally biased region" description="Basic and acidic residues" evidence="3">
    <location>
        <begin position="1866"/>
        <end position="1882"/>
    </location>
</feature>
<dbReference type="RefSeq" id="XP_012334742.1">
    <property type="nucleotide sequence ID" value="XM_012479319.1"/>
</dbReference>
<dbReference type="InterPro" id="IPR028641">
    <property type="entry name" value="RCC2"/>
</dbReference>
<evidence type="ECO:0000256" key="2">
    <source>
        <dbReference type="SAM" id="Coils"/>
    </source>
</evidence>
<feature type="region of interest" description="Disordered" evidence="3">
    <location>
        <begin position="2123"/>
        <end position="2199"/>
    </location>
</feature>
<feature type="compositionally biased region" description="Basic residues" evidence="3">
    <location>
        <begin position="2167"/>
        <end position="2178"/>
    </location>
</feature>
<feature type="compositionally biased region" description="Acidic residues" evidence="3">
    <location>
        <begin position="1433"/>
        <end position="1445"/>
    </location>
</feature>
<feature type="region of interest" description="Disordered" evidence="3">
    <location>
        <begin position="24"/>
        <end position="66"/>
    </location>
</feature>
<feature type="coiled-coil region" evidence="2">
    <location>
        <begin position="1578"/>
        <end position="1793"/>
    </location>
</feature>
<dbReference type="OrthoDB" id="10256179at2759"/>
<accession>A0A0D9QNJ4</accession>
<feature type="region of interest" description="Disordered" evidence="3">
    <location>
        <begin position="2035"/>
        <end position="2094"/>
    </location>
</feature>
<proteinExistence type="predicted"/>
<feature type="region of interest" description="Disordered" evidence="3">
    <location>
        <begin position="1285"/>
        <end position="1308"/>
    </location>
</feature>
<dbReference type="InterPro" id="IPR000408">
    <property type="entry name" value="Reg_chr_condens"/>
</dbReference>
<evidence type="ECO:0000313" key="4">
    <source>
        <dbReference type="EMBL" id="KJP88604.1"/>
    </source>
</evidence>
<feature type="compositionally biased region" description="Basic and acidic residues" evidence="3">
    <location>
        <begin position="2155"/>
        <end position="2166"/>
    </location>
</feature>
<feature type="compositionally biased region" description="Polar residues" evidence="3">
    <location>
        <begin position="559"/>
        <end position="603"/>
    </location>
</feature>
<feature type="region of interest" description="Disordered" evidence="3">
    <location>
        <begin position="481"/>
        <end position="615"/>
    </location>
</feature>
<feature type="compositionally biased region" description="Basic and acidic residues" evidence="3">
    <location>
        <begin position="2080"/>
        <end position="2094"/>
    </location>
</feature>
<dbReference type="GO" id="GO:0016020">
    <property type="term" value="C:membrane"/>
    <property type="evidence" value="ECO:0007669"/>
    <property type="project" value="TreeGrafter"/>
</dbReference>